<dbReference type="PANTHER" id="PTHR38166">
    <property type="entry name" value="C2H2-TYPE DOMAIN-CONTAINING PROTEIN-RELATED"/>
    <property type="match status" value="1"/>
</dbReference>
<feature type="compositionally biased region" description="Basic and acidic residues" evidence="1">
    <location>
        <begin position="646"/>
        <end position="655"/>
    </location>
</feature>
<feature type="region of interest" description="Disordered" evidence="1">
    <location>
        <begin position="252"/>
        <end position="486"/>
    </location>
</feature>
<name>A0A135VAG7_9PEZI</name>
<evidence type="ECO:0000313" key="3">
    <source>
        <dbReference type="Proteomes" id="UP000070121"/>
    </source>
</evidence>
<evidence type="ECO:0000313" key="2">
    <source>
        <dbReference type="EMBL" id="KXH69678.1"/>
    </source>
</evidence>
<dbReference type="PANTHER" id="PTHR38166:SF1">
    <property type="entry name" value="C2H2-TYPE DOMAIN-CONTAINING PROTEIN"/>
    <property type="match status" value="1"/>
</dbReference>
<reference evidence="2 3" key="1">
    <citation type="submission" date="2014-02" db="EMBL/GenBank/DDBJ databases">
        <title>The genome sequence of Colletotrichum salicis CBS 607.94.</title>
        <authorList>
            <person name="Baroncelli R."/>
            <person name="Thon M.R."/>
        </authorList>
    </citation>
    <scope>NUCLEOTIDE SEQUENCE [LARGE SCALE GENOMIC DNA]</scope>
    <source>
        <strain evidence="2 3">CBS 607.94</strain>
    </source>
</reference>
<feature type="compositionally biased region" description="Polar residues" evidence="1">
    <location>
        <begin position="254"/>
        <end position="268"/>
    </location>
</feature>
<accession>A0A135VAG7</accession>
<dbReference type="OrthoDB" id="4805701at2759"/>
<proteinExistence type="predicted"/>
<feature type="compositionally biased region" description="Low complexity" evidence="1">
    <location>
        <begin position="335"/>
        <end position="348"/>
    </location>
</feature>
<dbReference type="STRING" id="1209931.A0A135VAG7"/>
<evidence type="ECO:0000256" key="1">
    <source>
        <dbReference type="SAM" id="MobiDB-lite"/>
    </source>
</evidence>
<gene>
    <name evidence="2" type="ORF">CSAL01_10533</name>
</gene>
<dbReference type="AlphaFoldDB" id="A0A135VAG7"/>
<dbReference type="EMBL" id="JFFI01000011">
    <property type="protein sequence ID" value="KXH69678.1"/>
    <property type="molecule type" value="Genomic_DNA"/>
</dbReference>
<organism evidence="2 3">
    <name type="scientific">Colletotrichum salicis</name>
    <dbReference type="NCBI Taxonomy" id="1209931"/>
    <lineage>
        <taxon>Eukaryota</taxon>
        <taxon>Fungi</taxon>
        <taxon>Dikarya</taxon>
        <taxon>Ascomycota</taxon>
        <taxon>Pezizomycotina</taxon>
        <taxon>Sordariomycetes</taxon>
        <taxon>Hypocreomycetidae</taxon>
        <taxon>Glomerellales</taxon>
        <taxon>Glomerellaceae</taxon>
        <taxon>Colletotrichum</taxon>
        <taxon>Colletotrichum acutatum species complex</taxon>
    </lineage>
</organism>
<keyword evidence="3" id="KW-1185">Reference proteome</keyword>
<feature type="compositionally biased region" description="Polar residues" evidence="1">
    <location>
        <begin position="666"/>
        <end position="687"/>
    </location>
</feature>
<protein>
    <submittedName>
        <fullName evidence="2">Uncharacterized protein</fullName>
    </submittedName>
</protein>
<feature type="compositionally biased region" description="Polar residues" evidence="1">
    <location>
        <begin position="411"/>
        <end position="421"/>
    </location>
</feature>
<feature type="region of interest" description="Disordered" evidence="1">
    <location>
        <begin position="646"/>
        <end position="687"/>
    </location>
</feature>
<comment type="caution">
    <text evidence="2">The sequence shown here is derived from an EMBL/GenBank/DDBJ whole genome shotgun (WGS) entry which is preliminary data.</text>
</comment>
<feature type="compositionally biased region" description="Basic and acidic residues" evidence="1">
    <location>
        <begin position="468"/>
        <end position="481"/>
    </location>
</feature>
<sequence>MTDAPSDATHYRNFTRILVQQIYESVVSGSVFVDLADHVSRGHRLFNWAAETDKVVNSIRASHSYGTGVPIPFRRQLETLDEIIVDEHPHLLGTLFIIWKNTSQIDDGNASGRYSINTVTELCQQLLGHQHLIMEIFVCLMTGSFEPTACLERLEVLPSELFAPKDQALEPSFDKYGTSDYHTMSSLYAASEGSSARAQGLELMNSEAVSLRALALRRYSKERHRENLRPAPRTYPWETSPQVTQAVADPEEPFTTNLTDPRSPTSFATRPIGINSYPLGIGRDSQSSMGSPHVLSTEDSWPMGKLEGSSTSFSEQTRQPEESHSGKTLEVLDASTPSLPRTPSTPTPNNGDMQMDMDEGSVSHDEESDSWSSSTADEQQCMRGHGRQKGASHLEDITGNSLSIKKKDTGEPTQAPSQAEGSTKREQSKKSRKRPKVSGKGEHGGRRKGTARAGDKDEGNESDEGEDGNERSRKVPDRPGEPKGMLLACPFFKWNPLRYQRKKECAGPGWPTVHHLKLAPQSRSALRDQQRSEPQRRVQIWTPDIEGRLKVRPSSKQTDVEKWKQVYNILFDTSTDYDHDISALDREETWKEYARREIVILLRQRIEAEVERRFAGVAPELIAGLMDIVHDLELILRRNFERRQEEARNLDREETPGIPPPVPDESSINTAQTPGNDEGQTTVVPGNNSFLIGSLPLDGPQQEVLPFWPTEPEASAVGMAKGEQPLDSSLLDNIDFDFLNYDEGNDTL</sequence>
<feature type="compositionally biased region" description="Basic and acidic residues" evidence="1">
    <location>
        <begin position="318"/>
        <end position="327"/>
    </location>
</feature>
<feature type="compositionally biased region" description="Polar residues" evidence="1">
    <location>
        <begin position="308"/>
        <end position="317"/>
    </location>
</feature>
<dbReference type="Proteomes" id="UP000070121">
    <property type="component" value="Unassembled WGS sequence"/>
</dbReference>